<feature type="transmembrane region" description="Helical" evidence="2">
    <location>
        <begin position="265"/>
        <end position="285"/>
    </location>
</feature>
<feature type="transmembrane region" description="Helical" evidence="2">
    <location>
        <begin position="117"/>
        <end position="139"/>
    </location>
</feature>
<name>A0ABU0B0N9_9FIRM</name>
<feature type="transmembrane region" description="Helical" evidence="2">
    <location>
        <begin position="32"/>
        <end position="53"/>
    </location>
</feature>
<accession>A0ABU0B0N9</accession>
<dbReference type="PANTHER" id="PTHR22911">
    <property type="entry name" value="ACYL-MALONYL CONDENSING ENZYME-RELATED"/>
    <property type="match status" value="1"/>
</dbReference>
<dbReference type="PANTHER" id="PTHR22911:SF76">
    <property type="entry name" value="EAMA DOMAIN-CONTAINING PROTEIN"/>
    <property type="match status" value="1"/>
</dbReference>
<feature type="domain" description="EamA" evidence="3">
    <location>
        <begin position="174"/>
        <end position="307"/>
    </location>
</feature>
<organism evidence="4 5">
    <name type="scientific">Desulfofundulus luciae</name>
    <dbReference type="NCBI Taxonomy" id="74702"/>
    <lineage>
        <taxon>Bacteria</taxon>
        <taxon>Bacillati</taxon>
        <taxon>Bacillota</taxon>
        <taxon>Clostridia</taxon>
        <taxon>Eubacteriales</taxon>
        <taxon>Peptococcaceae</taxon>
        <taxon>Desulfofundulus</taxon>
    </lineage>
</organism>
<dbReference type="InterPro" id="IPR037185">
    <property type="entry name" value="EmrE-like"/>
</dbReference>
<feature type="transmembrane region" description="Helical" evidence="2">
    <location>
        <begin position="59"/>
        <end position="77"/>
    </location>
</feature>
<gene>
    <name evidence="4" type="ORF">J2Z49_001159</name>
</gene>
<evidence type="ECO:0000313" key="5">
    <source>
        <dbReference type="Proteomes" id="UP001225644"/>
    </source>
</evidence>
<evidence type="ECO:0000259" key="3">
    <source>
        <dbReference type="Pfam" id="PF00892"/>
    </source>
</evidence>
<keyword evidence="2" id="KW-0812">Transmembrane</keyword>
<feature type="transmembrane region" description="Helical" evidence="2">
    <location>
        <begin position="172"/>
        <end position="192"/>
    </location>
</feature>
<keyword evidence="2" id="KW-1133">Transmembrane helix</keyword>
<evidence type="ECO:0000313" key="4">
    <source>
        <dbReference type="EMBL" id="MDQ0286053.1"/>
    </source>
</evidence>
<comment type="similarity">
    <text evidence="1">Belongs to the EamA transporter family.</text>
</comment>
<feature type="transmembrane region" description="Helical" evidence="2">
    <location>
        <begin position="291"/>
        <end position="312"/>
    </location>
</feature>
<feature type="transmembrane region" description="Helical" evidence="2">
    <location>
        <begin position="235"/>
        <end position="258"/>
    </location>
</feature>
<proteinExistence type="inferred from homology"/>
<feature type="transmembrane region" description="Helical" evidence="2">
    <location>
        <begin position="89"/>
        <end position="111"/>
    </location>
</feature>
<keyword evidence="2" id="KW-0472">Membrane</keyword>
<keyword evidence="5" id="KW-1185">Reference proteome</keyword>
<dbReference type="Pfam" id="PF00892">
    <property type="entry name" value="EamA"/>
    <property type="match status" value="2"/>
</dbReference>
<dbReference type="EMBL" id="JAUSUX010000007">
    <property type="protein sequence ID" value="MDQ0286053.1"/>
    <property type="molecule type" value="Genomic_DNA"/>
</dbReference>
<reference evidence="4 5" key="1">
    <citation type="submission" date="2023-07" db="EMBL/GenBank/DDBJ databases">
        <title>Genomic Encyclopedia of Type Strains, Phase IV (KMG-IV): sequencing the most valuable type-strain genomes for metagenomic binning, comparative biology and taxonomic classification.</title>
        <authorList>
            <person name="Goeker M."/>
        </authorList>
    </citation>
    <scope>NUCLEOTIDE SEQUENCE [LARGE SCALE GENOMIC DNA]</scope>
    <source>
        <strain evidence="4 5">DSM 12396</strain>
    </source>
</reference>
<evidence type="ECO:0000256" key="1">
    <source>
        <dbReference type="ARBA" id="ARBA00007362"/>
    </source>
</evidence>
<feature type="transmembrane region" description="Helical" evidence="2">
    <location>
        <begin position="146"/>
        <end position="166"/>
    </location>
</feature>
<dbReference type="Proteomes" id="UP001225644">
    <property type="component" value="Unassembled WGS sequence"/>
</dbReference>
<evidence type="ECO:0000256" key="2">
    <source>
        <dbReference type="SAM" id="Phobius"/>
    </source>
</evidence>
<comment type="caution">
    <text evidence="4">The sequence shown here is derived from an EMBL/GenBank/DDBJ whole genome shotgun (WGS) entry which is preliminary data.</text>
</comment>
<feature type="transmembrane region" description="Helical" evidence="2">
    <location>
        <begin position="204"/>
        <end position="229"/>
    </location>
</feature>
<protein>
    <submittedName>
        <fullName evidence="4">Drug/metabolite transporter (DMT)-like permease</fullName>
    </submittedName>
</protein>
<dbReference type="InterPro" id="IPR000620">
    <property type="entry name" value="EamA_dom"/>
</dbReference>
<dbReference type="SUPFAM" id="SSF103481">
    <property type="entry name" value="Multidrug resistance efflux transporter EmrE"/>
    <property type="match status" value="2"/>
</dbReference>
<feature type="domain" description="EamA" evidence="3">
    <location>
        <begin position="32"/>
        <end position="161"/>
    </location>
</feature>
<sequence>MSMPQKAPEYCSLEEGSGLLTAGLERPFINPYLAILVGVVGAAFSSIFTKLAMAPPLVIAFYRLGFAVLMIAPIALTRGREELRSMGRWDIMLACLSGVLLALHFTAWITSLEYTSIASSTVLVTMQPLFVVLGGYLIFKEKIARTGLVGAALALTGSTIVGVGDFQIGGQAFLGDILAFAGAIFIAGYVLIGRGLRHRLSLFPYIFVVYGVSTVTLFLGALLAGLSFFPYPPSTWLWFFLLALVPTIFGHTIFNWALRYVKAAVVSVSILGEPVGATILAYIIFHQVPSPLQLAGGAIIITGLSIFIRAAAEK</sequence>